<accession>A0A1G2QEN9</accession>
<feature type="region of interest" description="Disordered" evidence="1">
    <location>
        <begin position="384"/>
        <end position="404"/>
    </location>
</feature>
<name>A0A1G2QEN9_9BACT</name>
<feature type="region of interest" description="Disordered" evidence="1">
    <location>
        <begin position="168"/>
        <end position="267"/>
    </location>
</feature>
<feature type="compositionally biased region" description="Polar residues" evidence="1">
    <location>
        <begin position="799"/>
        <end position="818"/>
    </location>
</feature>
<organism evidence="2 3">
    <name type="scientific">Candidatus Vogelbacteria bacterium RIFOXYD1_FULL_44_32</name>
    <dbReference type="NCBI Taxonomy" id="1802438"/>
    <lineage>
        <taxon>Bacteria</taxon>
        <taxon>Candidatus Vogeliibacteriota</taxon>
    </lineage>
</organism>
<feature type="compositionally biased region" description="Low complexity" evidence="1">
    <location>
        <begin position="188"/>
        <end position="197"/>
    </location>
</feature>
<feature type="compositionally biased region" description="Basic and acidic residues" evidence="1">
    <location>
        <begin position="248"/>
        <end position="257"/>
    </location>
</feature>
<feature type="compositionally biased region" description="Basic and acidic residues" evidence="1">
    <location>
        <begin position="213"/>
        <end position="234"/>
    </location>
</feature>
<dbReference type="STRING" id="1802438.A2571_01055"/>
<dbReference type="EMBL" id="MHTJ01000002">
    <property type="protein sequence ID" value="OHA58947.1"/>
    <property type="molecule type" value="Genomic_DNA"/>
</dbReference>
<evidence type="ECO:0000256" key="1">
    <source>
        <dbReference type="SAM" id="MobiDB-lite"/>
    </source>
</evidence>
<feature type="region of interest" description="Disordered" evidence="1">
    <location>
        <begin position="884"/>
        <end position="906"/>
    </location>
</feature>
<dbReference type="Proteomes" id="UP000177043">
    <property type="component" value="Unassembled WGS sequence"/>
</dbReference>
<gene>
    <name evidence="2" type="ORF">A2571_01055</name>
</gene>
<proteinExistence type="predicted"/>
<feature type="region of interest" description="Disordered" evidence="1">
    <location>
        <begin position="795"/>
        <end position="818"/>
    </location>
</feature>
<reference evidence="2 3" key="1">
    <citation type="journal article" date="2016" name="Nat. Commun.">
        <title>Thousands of microbial genomes shed light on interconnected biogeochemical processes in an aquifer system.</title>
        <authorList>
            <person name="Anantharaman K."/>
            <person name="Brown C.T."/>
            <person name="Hug L.A."/>
            <person name="Sharon I."/>
            <person name="Castelle C.J."/>
            <person name="Probst A.J."/>
            <person name="Thomas B.C."/>
            <person name="Singh A."/>
            <person name="Wilkins M.J."/>
            <person name="Karaoz U."/>
            <person name="Brodie E.L."/>
            <person name="Williams K.H."/>
            <person name="Hubbard S.S."/>
            <person name="Banfield J.F."/>
        </authorList>
    </citation>
    <scope>NUCLEOTIDE SEQUENCE [LARGE SCALE GENOMIC DNA]</scope>
</reference>
<feature type="compositionally biased region" description="Pro residues" evidence="1">
    <location>
        <begin position="177"/>
        <end position="187"/>
    </location>
</feature>
<evidence type="ECO:0000313" key="2">
    <source>
        <dbReference type="EMBL" id="OHA58947.1"/>
    </source>
</evidence>
<comment type="caution">
    <text evidence="2">The sequence shown here is derived from an EMBL/GenBank/DDBJ whole genome shotgun (WGS) entry which is preliminary data.</text>
</comment>
<protein>
    <submittedName>
        <fullName evidence="2">Uncharacterized protein</fullName>
    </submittedName>
</protein>
<sequence length="1337" mass="149049">MTLKQGGGKKWIDPNTTRLAREAAAQAEIANQSVSAETLAPTTIKNPTETTEKEIPVEKLISNSLDSLEFIAKKIAEIKIPDQLDEEFHNSLIDTYVDYESELTKSFEKIKNLFSEHPLNREEKWRLLDTLRQTKNEVVGIALKLELDMAEQENILNINRFINAEQNKNKPQAPTNIPAPEPEPTPPTVTASPAPIVEPGVANPKPDNINNEKLSREDQSTIDRWYSEVAKDPNIKLQRTPKKSKPRNKTEKIDYTETGKLNEQASELEEHYSDNPIENINIDNPAEASVGLNNPELVEKLHSPEALELDHKLDSLRIEFDSIKTTANNLKLLENIYGQLTTVDEQITLSALDSGEKGLLDNKLFPLLMDITISIKENAPAEIPMPIEDPETTSALPPESESENRLKETERLLQELEDWKKIVLGPGEYPPIVHEYFDGKDYSLGENDPQIVEAFDRLPAPTQEKIAVGLFYSGFKLKKLKSDIMASLFEKNDAPKTPSELQAGSTFSRLKHFMAESYRDDSRRAKAEMREIAQLKEQGDSTRLRHKIGTVSNTLGFMIKSGRVIADVTGISTVNPLRYVLAGSMAIGRLAGAGKESTLAGQKAQKRSGSILKNPEAKETAAEFKTLHEFEAEAFASLKERFSVDKNENSDDVKKRANRLKEIRAKVRQRFGSDKGALNKARLFVHDSFQALIQADNRRLVQTIDDKLEAIEANQKLAPEKKAIKRQAILRKYSRHIKDLDRMTTKYAHVDTLAYGASRLEGVAGMTTKAMMLESLLMLSYNFMDEIFDKNVDLDQESGDSAQPEINSENPAPATTASDFTPVEYVEATETPTITTDQEYVSPDAIAEAPLNLRENIPAENVFAQGPVKFPPPVEPKEWKVPKFTPEADSLNPIKPPYRLPDTPEIETRPDLSLLEKTGAKVDFMDGTGQIRVEYDISRGGDFATLDQTLRRLVMQEYNFDPTDKVLGTIEAAQLENTLANVREIFEGKTIAGISPSQLDTVAKFENGKLIITDYEKFSSTILKPLFARAAENITSDSPAVKFAQATSTANWQEMLDQRFDPDQMKVAEDFGSKIIGNQLEIEPTPATAPLDNMIAENEIKMSAEGPEPLIPQTPAGGHDAQFNRYSSDRMSTQLSDRFNVPKLKADQLVELGVSGRISGVNPDGSIVASGSFDRLTKLFAGEKFATLFDQTGKIDKSQIEIFTSLDKQNVAPEVIKQAMDFTDRIGWEPNKELALAQALAFPNETKYWQSAFGADLVPDRPRVFQITKSGDLLLKEISGLKGSLNIDPTNQKIMLTRLFSADDQPLTEQGYFFSFKNQSFAKALEGARAVIKKAKS</sequence>
<evidence type="ECO:0000313" key="3">
    <source>
        <dbReference type="Proteomes" id="UP000177043"/>
    </source>
</evidence>